<name>A0A9P0B500_BRAAE</name>
<accession>A0A9P0B500</accession>
<organism evidence="1 2">
    <name type="scientific">Brassicogethes aeneus</name>
    <name type="common">Rape pollen beetle</name>
    <name type="synonym">Meligethes aeneus</name>
    <dbReference type="NCBI Taxonomy" id="1431903"/>
    <lineage>
        <taxon>Eukaryota</taxon>
        <taxon>Metazoa</taxon>
        <taxon>Ecdysozoa</taxon>
        <taxon>Arthropoda</taxon>
        <taxon>Hexapoda</taxon>
        <taxon>Insecta</taxon>
        <taxon>Pterygota</taxon>
        <taxon>Neoptera</taxon>
        <taxon>Endopterygota</taxon>
        <taxon>Coleoptera</taxon>
        <taxon>Polyphaga</taxon>
        <taxon>Cucujiformia</taxon>
        <taxon>Nitidulidae</taxon>
        <taxon>Meligethinae</taxon>
        <taxon>Brassicogethes</taxon>
    </lineage>
</organism>
<dbReference type="PANTHER" id="PTHR46704:SF9">
    <property type="entry name" value="BHLH DOMAIN-CONTAINING PROTEIN"/>
    <property type="match status" value="1"/>
</dbReference>
<evidence type="ECO:0000313" key="2">
    <source>
        <dbReference type="Proteomes" id="UP001154078"/>
    </source>
</evidence>
<gene>
    <name evidence="1" type="ORF">MELIAE_LOCUS6490</name>
</gene>
<sequence>MNTSCEVNESIVLPDSLRQILEGYKQFREITLQGGHGKTAQYYLQYTELVNIYLRFSRSIRCSNFELYLNSISEICDYFFAFNLPNYSKWAALYLNNLIKLKTDNSPLLMEFREGAFGVRRTKSCLGRSPVDLTLEQTINADAGNTLTGVSHFTNSISARQRWALSHSMRTKILSAVKVEIGLSHSDDTSYSLEKNRIEKDNKTLSSILETIKKTMDPFDENLDKNILFNMSTGKAASSNVADFLLNIKSLGHQLKLRFFSECFKDSLRFVKPIKRNNIHNFASDCVKKLIKGKNRGNQAIIKMERDIFGRLLAIAINKKVDIEYCLSYPLAPVPPALFHCTGHMFKTDKSTFSKHLKSKIEPSHPGQIEIEIIDGFYYMYYMGTTLPQTFGKLCSSNASEVHIIFDRYLTPSIKDCERQNRKKIDIPYSINGKRSCANQEKKTCTKIAKAIVYSSSESEAENVIYEEESDIEGITLEELNRNDNPSDEEIYSREIVSGDYILIKFVTKKKVVHYVALVENVDENEFGVSYLRRKGDKFMFPQVPEKFDVPKEDIVMKLPVPTFHGGTPRVSQKLVFAINFAKFNVN</sequence>
<dbReference type="Proteomes" id="UP001154078">
    <property type="component" value="Chromosome 4"/>
</dbReference>
<protein>
    <submittedName>
        <fullName evidence="1">Uncharacterized protein</fullName>
    </submittedName>
</protein>
<dbReference type="PANTHER" id="PTHR46704">
    <property type="entry name" value="CXC DOMAIN-CONTAINING PROTEIN-RELATED"/>
    <property type="match status" value="1"/>
</dbReference>
<evidence type="ECO:0000313" key="1">
    <source>
        <dbReference type="EMBL" id="CAH0555054.1"/>
    </source>
</evidence>
<dbReference type="EMBL" id="OV121135">
    <property type="protein sequence ID" value="CAH0555054.1"/>
    <property type="molecule type" value="Genomic_DNA"/>
</dbReference>
<dbReference type="AlphaFoldDB" id="A0A9P0B500"/>
<reference evidence="1" key="1">
    <citation type="submission" date="2021-12" db="EMBL/GenBank/DDBJ databases">
        <authorList>
            <person name="King R."/>
        </authorList>
    </citation>
    <scope>NUCLEOTIDE SEQUENCE</scope>
</reference>
<dbReference type="OrthoDB" id="6783693at2759"/>
<proteinExistence type="predicted"/>
<keyword evidence="2" id="KW-1185">Reference proteome</keyword>